<dbReference type="PANTHER" id="PTHR47642:SF5">
    <property type="entry name" value="ATP-DEPENDENT DNA HELICASE"/>
    <property type="match status" value="1"/>
</dbReference>
<keyword evidence="2" id="KW-0347">Helicase</keyword>
<dbReference type="PANTHER" id="PTHR47642">
    <property type="entry name" value="ATP-DEPENDENT DNA HELICASE"/>
    <property type="match status" value="1"/>
</dbReference>
<dbReference type="EMBL" id="REGW02000010">
    <property type="protein sequence ID" value="KAE8291472.1"/>
    <property type="molecule type" value="Genomic_DNA"/>
</dbReference>
<sequence>MLGLTMDDATAGLNYRNRAPGEPDNLVYIDRAEEKLKQKGVVRRQFPIKLAFACTIHKVQGMTRTSAVVSLKHIFEPGMAYVAISRVTSLSGLHILDMDESKIYADPEITAALQNMRQVDLDNMMPLLHIKQTLSGCDTLTIVHHNIEGLPPRVNDMKSHHELCLADVLCLTETHLQGSFVAQSLQLEGYKMYKRNRNVSYTNLTGLSTRSGGGVAVYVMNHFQVHEKQYVHNVTDLEFLALKIETPVRALIAVVYRPPDYSVTSFLSNLQSLLDSLEIMDYQPIIVCGDFNENLLAGGSKPILELFQSRGYVQLITDATTEKNTLLDPIFISQPQRCLHSGVIQTYYSYHNPVYCVMN</sequence>
<organism evidence="2 3">
    <name type="scientific">Larimichthys crocea</name>
    <name type="common">Large yellow croaker</name>
    <name type="synonym">Pseudosciaena crocea</name>
    <dbReference type="NCBI Taxonomy" id="215358"/>
    <lineage>
        <taxon>Eukaryota</taxon>
        <taxon>Metazoa</taxon>
        <taxon>Chordata</taxon>
        <taxon>Craniata</taxon>
        <taxon>Vertebrata</taxon>
        <taxon>Euteleostomi</taxon>
        <taxon>Actinopterygii</taxon>
        <taxon>Neopterygii</taxon>
        <taxon>Teleostei</taxon>
        <taxon>Neoteleostei</taxon>
        <taxon>Acanthomorphata</taxon>
        <taxon>Eupercaria</taxon>
        <taxon>Sciaenidae</taxon>
        <taxon>Larimichthys</taxon>
    </lineage>
</organism>
<dbReference type="SUPFAM" id="SSF56219">
    <property type="entry name" value="DNase I-like"/>
    <property type="match status" value="1"/>
</dbReference>
<name>A0A6G0IJN7_LARCR</name>
<dbReference type="SUPFAM" id="SSF52540">
    <property type="entry name" value="P-loop containing nucleoside triphosphate hydrolases"/>
    <property type="match status" value="1"/>
</dbReference>
<keyword evidence="2" id="KW-0378">Hydrolase</keyword>
<dbReference type="InterPro" id="IPR036691">
    <property type="entry name" value="Endo/exonu/phosph_ase_sf"/>
</dbReference>
<evidence type="ECO:0000313" key="2">
    <source>
        <dbReference type="EMBL" id="KAE8291472.1"/>
    </source>
</evidence>
<dbReference type="Pfam" id="PF03372">
    <property type="entry name" value="Exo_endo_phos"/>
    <property type="match status" value="1"/>
</dbReference>
<dbReference type="AlphaFoldDB" id="A0A6G0IJN7"/>
<feature type="domain" description="Endonuclease/exonuclease/phosphatase" evidence="1">
    <location>
        <begin position="157"/>
        <end position="306"/>
    </location>
</feature>
<keyword evidence="2" id="KW-0067">ATP-binding</keyword>
<dbReference type="Proteomes" id="UP000424527">
    <property type="component" value="Unassembled WGS sequence"/>
</dbReference>
<dbReference type="CDD" id="cd18809">
    <property type="entry name" value="SF1_C_RecD"/>
    <property type="match status" value="1"/>
</dbReference>
<dbReference type="InterPro" id="IPR051055">
    <property type="entry name" value="PIF1_helicase"/>
</dbReference>
<evidence type="ECO:0000313" key="3">
    <source>
        <dbReference type="Proteomes" id="UP000424527"/>
    </source>
</evidence>
<dbReference type="Gene3D" id="3.60.10.10">
    <property type="entry name" value="Endonuclease/exonuclease/phosphatase"/>
    <property type="match status" value="1"/>
</dbReference>
<accession>A0A6G0IJN7</accession>
<comment type="caution">
    <text evidence="2">The sequence shown here is derived from an EMBL/GenBank/DDBJ whole genome shotgun (WGS) entry which is preliminary data.</text>
</comment>
<evidence type="ECO:0000259" key="1">
    <source>
        <dbReference type="Pfam" id="PF03372"/>
    </source>
</evidence>
<dbReference type="GO" id="GO:0004386">
    <property type="term" value="F:helicase activity"/>
    <property type="evidence" value="ECO:0007669"/>
    <property type="project" value="UniProtKB-KW"/>
</dbReference>
<gene>
    <name evidence="2" type="ORF">D5F01_LYC11080</name>
</gene>
<protein>
    <submittedName>
        <fullName evidence="2">ATP-dependent DNA helicase PIF1</fullName>
    </submittedName>
</protein>
<dbReference type="InterPro" id="IPR005135">
    <property type="entry name" value="Endo/exonuclease/phosphatase"/>
</dbReference>
<reference evidence="2 3" key="1">
    <citation type="submission" date="2019-07" db="EMBL/GenBank/DDBJ databases">
        <title>Chromosome genome assembly for large yellow croaker.</title>
        <authorList>
            <person name="Xiao S."/>
        </authorList>
    </citation>
    <scope>NUCLEOTIDE SEQUENCE [LARGE SCALE GENOMIC DNA]</scope>
    <source>
        <strain evidence="2">JMULYC20181020</strain>
        <tissue evidence="2">Muscle</tissue>
    </source>
</reference>
<dbReference type="InterPro" id="IPR027417">
    <property type="entry name" value="P-loop_NTPase"/>
</dbReference>
<keyword evidence="2" id="KW-0547">Nucleotide-binding</keyword>
<keyword evidence="3" id="KW-1185">Reference proteome</keyword>
<proteinExistence type="predicted"/>